<dbReference type="OrthoDB" id="9813282at2"/>
<keyword evidence="10" id="KW-0443">Lipid metabolism</keyword>
<dbReference type="PANTHER" id="PTHR12418">
    <property type="entry name" value="ACYL-COENZYME A THIOESTERASE THEM4"/>
    <property type="match status" value="1"/>
</dbReference>
<evidence type="ECO:0000256" key="23">
    <source>
        <dbReference type="ARBA" id="ARBA00048180"/>
    </source>
</evidence>
<evidence type="ECO:0000256" key="3">
    <source>
        <dbReference type="ARBA" id="ARBA00004632"/>
    </source>
</evidence>
<evidence type="ECO:0000256" key="17">
    <source>
        <dbReference type="ARBA" id="ARBA00040123"/>
    </source>
</evidence>
<feature type="compositionally biased region" description="Pro residues" evidence="24">
    <location>
        <begin position="1"/>
        <end position="28"/>
    </location>
</feature>
<evidence type="ECO:0000256" key="12">
    <source>
        <dbReference type="ARBA" id="ARBA00023273"/>
    </source>
</evidence>
<dbReference type="InterPro" id="IPR052365">
    <property type="entry name" value="THEM4/THEM5_acyl-CoA_thioest"/>
</dbReference>
<evidence type="ECO:0000256" key="13">
    <source>
        <dbReference type="ARBA" id="ARBA00035852"/>
    </source>
</evidence>
<evidence type="ECO:0000256" key="16">
    <source>
        <dbReference type="ARBA" id="ARBA00038848"/>
    </source>
</evidence>
<comment type="catalytic activity">
    <reaction evidence="19">
        <text>octanoyl-CoA + H2O = octanoate + CoA + H(+)</text>
        <dbReference type="Rhea" id="RHEA:30143"/>
        <dbReference type="ChEBI" id="CHEBI:15377"/>
        <dbReference type="ChEBI" id="CHEBI:15378"/>
        <dbReference type="ChEBI" id="CHEBI:25646"/>
        <dbReference type="ChEBI" id="CHEBI:57287"/>
        <dbReference type="ChEBI" id="CHEBI:57386"/>
    </reaction>
    <physiologicalReaction direction="left-to-right" evidence="19">
        <dbReference type="Rhea" id="RHEA:30144"/>
    </physiologicalReaction>
</comment>
<dbReference type="InterPro" id="IPR006683">
    <property type="entry name" value="Thioestr_dom"/>
</dbReference>
<evidence type="ECO:0000256" key="6">
    <source>
        <dbReference type="ARBA" id="ARBA00022703"/>
    </source>
</evidence>
<keyword evidence="5" id="KW-0963">Cytoplasm</keyword>
<gene>
    <name evidence="26" type="ORF">Kpho01_66020</name>
</gene>
<dbReference type="RefSeq" id="WP_033253776.1">
    <property type="nucleotide sequence ID" value="NZ_BSRX01000055.1"/>
</dbReference>
<reference evidence="26" key="1">
    <citation type="submission" date="2023-02" db="EMBL/GenBank/DDBJ databases">
        <title>Kitasatospora phosalacinea NBRC 14362.</title>
        <authorList>
            <person name="Ichikawa N."/>
            <person name="Sato H."/>
            <person name="Tonouchi N."/>
        </authorList>
    </citation>
    <scope>NUCLEOTIDE SEQUENCE</scope>
    <source>
        <strain evidence="26">NBRC 14362</strain>
    </source>
</reference>
<comment type="catalytic activity">
    <reaction evidence="22">
        <text>dodecanoyl-CoA + H2O = dodecanoate + CoA + H(+)</text>
        <dbReference type="Rhea" id="RHEA:30135"/>
        <dbReference type="ChEBI" id="CHEBI:15377"/>
        <dbReference type="ChEBI" id="CHEBI:15378"/>
        <dbReference type="ChEBI" id="CHEBI:18262"/>
        <dbReference type="ChEBI" id="CHEBI:57287"/>
        <dbReference type="ChEBI" id="CHEBI:57375"/>
    </reaction>
    <physiologicalReaction direction="left-to-right" evidence="22">
        <dbReference type="Rhea" id="RHEA:30136"/>
    </physiologicalReaction>
</comment>
<comment type="catalytic activity">
    <reaction evidence="21">
        <text>decanoyl-CoA + H2O = decanoate + CoA + H(+)</text>
        <dbReference type="Rhea" id="RHEA:40059"/>
        <dbReference type="ChEBI" id="CHEBI:15377"/>
        <dbReference type="ChEBI" id="CHEBI:15378"/>
        <dbReference type="ChEBI" id="CHEBI:27689"/>
        <dbReference type="ChEBI" id="CHEBI:57287"/>
        <dbReference type="ChEBI" id="CHEBI:61430"/>
    </reaction>
    <physiologicalReaction direction="left-to-right" evidence="21">
        <dbReference type="Rhea" id="RHEA:40060"/>
    </physiologicalReaction>
</comment>
<evidence type="ECO:0000313" key="27">
    <source>
        <dbReference type="Proteomes" id="UP001165143"/>
    </source>
</evidence>
<dbReference type="EC" id="3.1.2.2" evidence="16"/>
<feature type="domain" description="Thioesterase" evidence="25">
    <location>
        <begin position="115"/>
        <end position="192"/>
    </location>
</feature>
<keyword evidence="12" id="KW-0966">Cell projection</keyword>
<dbReference type="GO" id="GO:0016020">
    <property type="term" value="C:membrane"/>
    <property type="evidence" value="ECO:0007669"/>
    <property type="project" value="UniProtKB-SubCell"/>
</dbReference>
<keyword evidence="9" id="KW-0809">Transit peptide</keyword>
<dbReference type="EMBL" id="BSRX01000055">
    <property type="protein sequence ID" value="GLW58591.1"/>
    <property type="molecule type" value="Genomic_DNA"/>
</dbReference>
<comment type="catalytic activity">
    <reaction evidence="20">
        <text>hexadecanoyl-CoA + H2O = hexadecanoate + CoA + H(+)</text>
        <dbReference type="Rhea" id="RHEA:16645"/>
        <dbReference type="ChEBI" id="CHEBI:7896"/>
        <dbReference type="ChEBI" id="CHEBI:15377"/>
        <dbReference type="ChEBI" id="CHEBI:15378"/>
        <dbReference type="ChEBI" id="CHEBI:57287"/>
        <dbReference type="ChEBI" id="CHEBI:57379"/>
        <dbReference type="EC" id="3.1.2.2"/>
    </reaction>
    <physiologicalReaction direction="left-to-right" evidence="20">
        <dbReference type="Rhea" id="RHEA:16646"/>
    </physiologicalReaction>
</comment>
<dbReference type="GO" id="GO:0006631">
    <property type="term" value="P:fatty acid metabolic process"/>
    <property type="evidence" value="ECO:0007669"/>
    <property type="project" value="UniProtKB-KW"/>
</dbReference>
<keyword evidence="8" id="KW-0276">Fatty acid metabolism</keyword>
<comment type="subcellular location">
    <subcellularLocation>
        <location evidence="3">Cell projection</location>
        <location evidence="3">Ruffle membrane</location>
    </subcellularLocation>
    <subcellularLocation>
        <location evidence="2">Cytoplasm</location>
    </subcellularLocation>
    <subcellularLocation>
        <location evidence="1">Membrane</location>
        <topology evidence="1">Peripheral membrane protein</topology>
    </subcellularLocation>
</comment>
<comment type="catalytic activity">
    <reaction evidence="23">
        <text>tetradecanoyl-CoA + H2O = tetradecanoate + CoA + H(+)</text>
        <dbReference type="Rhea" id="RHEA:40119"/>
        <dbReference type="ChEBI" id="CHEBI:15377"/>
        <dbReference type="ChEBI" id="CHEBI:15378"/>
        <dbReference type="ChEBI" id="CHEBI:30807"/>
        <dbReference type="ChEBI" id="CHEBI:57287"/>
        <dbReference type="ChEBI" id="CHEBI:57385"/>
    </reaction>
    <physiologicalReaction direction="left-to-right" evidence="23">
        <dbReference type="Rhea" id="RHEA:40120"/>
    </physiologicalReaction>
</comment>
<evidence type="ECO:0000256" key="11">
    <source>
        <dbReference type="ARBA" id="ARBA00023136"/>
    </source>
</evidence>
<feature type="compositionally biased region" description="Low complexity" evidence="24">
    <location>
        <begin position="29"/>
        <end position="38"/>
    </location>
</feature>
<dbReference type="AlphaFoldDB" id="A0A9W6PPL4"/>
<evidence type="ECO:0000256" key="22">
    <source>
        <dbReference type="ARBA" id="ARBA00048074"/>
    </source>
</evidence>
<organism evidence="26 27">
    <name type="scientific">Kitasatospora phosalacinea</name>
    <dbReference type="NCBI Taxonomy" id="2065"/>
    <lineage>
        <taxon>Bacteria</taxon>
        <taxon>Bacillati</taxon>
        <taxon>Actinomycetota</taxon>
        <taxon>Actinomycetes</taxon>
        <taxon>Kitasatosporales</taxon>
        <taxon>Streptomycetaceae</taxon>
        <taxon>Kitasatospora</taxon>
    </lineage>
</organism>
<comment type="similarity">
    <text evidence="15">Belongs to the THEM4/THEM5 thioesterase family.</text>
</comment>
<comment type="catalytic activity">
    <reaction evidence="13">
        <text>(5Z,8Z,11Z,14Z)-eicosatetraenoyl-CoA + H2O = (5Z,8Z,11Z,14Z)-eicosatetraenoate + CoA + H(+)</text>
        <dbReference type="Rhea" id="RHEA:40151"/>
        <dbReference type="ChEBI" id="CHEBI:15377"/>
        <dbReference type="ChEBI" id="CHEBI:15378"/>
        <dbReference type="ChEBI" id="CHEBI:32395"/>
        <dbReference type="ChEBI" id="CHEBI:57287"/>
        <dbReference type="ChEBI" id="CHEBI:57368"/>
    </reaction>
    <physiologicalReaction direction="left-to-right" evidence="13">
        <dbReference type="Rhea" id="RHEA:40152"/>
    </physiologicalReaction>
</comment>
<dbReference type="Gene3D" id="3.10.129.10">
    <property type="entry name" value="Hotdog Thioesterase"/>
    <property type="match status" value="1"/>
</dbReference>
<keyword evidence="6" id="KW-0053">Apoptosis</keyword>
<evidence type="ECO:0000256" key="7">
    <source>
        <dbReference type="ARBA" id="ARBA00022801"/>
    </source>
</evidence>
<dbReference type="GO" id="GO:0016787">
    <property type="term" value="F:hydrolase activity"/>
    <property type="evidence" value="ECO:0007669"/>
    <property type="project" value="UniProtKB-KW"/>
</dbReference>
<dbReference type="Pfam" id="PF03061">
    <property type="entry name" value="4HBT"/>
    <property type="match status" value="1"/>
</dbReference>
<dbReference type="InterPro" id="IPR029069">
    <property type="entry name" value="HotDog_dom_sf"/>
</dbReference>
<protein>
    <recommendedName>
        <fullName evidence="17">Acyl-coenzyme A thioesterase THEM4</fullName>
        <ecNumber evidence="16">3.1.2.2</ecNumber>
    </recommendedName>
    <alternativeName>
        <fullName evidence="18">Thioesterase superfamily member 4</fullName>
    </alternativeName>
</protein>
<dbReference type="CDD" id="cd03443">
    <property type="entry name" value="PaaI_thioesterase"/>
    <property type="match status" value="1"/>
</dbReference>
<comment type="catalytic activity">
    <reaction evidence="14">
        <text>(9Z)-octadecenoyl-CoA + H2O = (9Z)-octadecenoate + CoA + H(+)</text>
        <dbReference type="Rhea" id="RHEA:40139"/>
        <dbReference type="ChEBI" id="CHEBI:15377"/>
        <dbReference type="ChEBI" id="CHEBI:15378"/>
        <dbReference type="ChEBI" id="CHEBI:30823"/>
        <dbReference type="ChEBI" id="CHEBI:57287"/>
        <dbReference type="ChEBI" id="CHEBI:57387"/>
    </reaction>
    <physiologicalReaction direction="left-to-right" evidence="14">
        <dbReference type="Rhea" id="RHEA:40140"/>
    </physiologicalReaction>
</comment>
<evidence type="ECO:0000256" key="14">
    <source>
        <dbReference type="ARBA" id="ARBA00037002"/>
    </source>
</evidence>
<evidence type="ECO:0000256" key="1">
    <source>
        <dbReference type="ARBA" id="ARBA00004170"/>
    </source>
</evidence>
<evidence type="ECO:0000256" key="15">
    <source>
        <dbReference type="ARBA" id="ARBA00038456"/>
    </source>
</evidence>
<accession>A0A9W6PPL4</accession>
<dbReference type="Proteomes" id="UP001165143">
    <property type="component" value="Unassembled WGS sequence"/>
</dbReference>
<evidence type="ECO:0000256" key="20">
    <source>
        <dbReference type="ARBA" id="ARBA00047734"/>
    </source>
</evidence>
<evidence type="ECO:0000256" key="9">
    <source>
        <dbReference type="ARBA" id="ARBA00022946"/>
    </source>
</evidence>
<dbReference type="PANTHER" id="PTHR12418:SF19">
    <property type="entry name" value="ACYL-COENZYME A THIOESTERASE THEM4"/>
    <property type="match status" value="1"/>
</dbReference>
<evidence type="ECO:0000256" key="4">
    <source>
        <dbReference type="ARBA" id="ARBA00022475"/>
    </source>
</evidence>
<evidence type="ECO:0000256" key="8">
    <source>
        <dbReference type="ARBA" id="ARBA00022832"/>
    </source>
</evidence>
<evidence type="ECO:0000259" key="25">
    <source>
        <dbReference type="Pfam" id="PF03061"/>
    </source>
</evidence>
<evidence type="ECO:0000256" key="2">
    <source>
        <dbReference type="ARBA" id="ARBA00004496"/>
    </source>
</evidence>
<dbReference type="SUPFAM" id="SSF54637">
    <property type="entry name" value="Thioesterase/thiol ester dehydrase-isomerase"/>
    <property type="match status" value="1"/>
</dbReference>
<evidence type="ECO:0000256" key="10">
    <source>
        <dbReference type="ARBA" id="ARBA00023098"/>
    </source>
</evidence>
<dbReference type="GO" id="GO:0005737">
    <property type="term" value="C:cytoplasm"/>
    <property type="evidence" value="ECO:0007669"/>
    <property type="project" value="UniProtKB-SubCell"/>
</dbReference>
<sequence>MPNPCRTGPTPPGSTPPGPSPRPAPSPSGPSLSGLAPSGPVPSGPKAASADGSLYGSLYGRLERMNGLDAVRAARGVARALFPFSDLLDMRVVAVAPGEVLLSVTTAADHQGWPGHTHGGYLAALCDTACGLAVASLVPPRHTVVTANLSLQYLRPVPAPGGEVGCLGAVTHRQGSRILTRADVTGGDGEVLAAATALMLVRPVDPQAADVAGAADAAAPAPAPVS</sequence>
<feature type="region of interest" description="Disordered" evidence="24">
    <location>
        <begin position="1"/>
        <end position="48"/>
    </location>
</feature>
<evidence type="ECO:0000256" key="18">
    <source>
        <dbReference type="ARBA" id="ARBA00043210"/>
    </source>
</evidence>
<comment type="caution">
    <text evidence="26">The sequence shown here is derived from an EMBL/GenBank/DDBJ whole genome shotgun (WGS) entry which is preliminary data.</text>
</comment>
<name>A0A9W6PPL4_9ACTN</name>
<evidence type="ECO:0000256" key="21">
    <source>
        <dbReference type="ARBA" id="ARBA00047969"/>
    </source>
</evidence>
<evidence type="ECO:0000256" key="24">
    <source>
        <dbReference type="SAM" id="MobiDB-lite"/>
    </source>
</evidence>
<evidence type="ECO:0000256" key="5">
    <source>
        <dbReference type="ARBA" id="ARBA00022490"/>
    </source>
</evidence>
<evidence type="ECO:0000256" key="19">
    <source>
        <dbReference type="ARBA" id="ARBA00047588"/>
    </source>
</evidence>
<keyword evidence="4" id="KW-1003">Cell membrane</keyword>
<keyword evidence="7" id="KW-0378">Hydrolase</keyword>
<keyword evidence="11" id="KW-0472">Membrane</keyword>
<evidence type="ECO:0000313" key="26">
    <source>
        <dbReference type="EMBL" id="GLW58591.1"/>
    </source>
</evidence>
<proteinExistence type="inferred from homology"/>